<evidence type="ECO:0000313" key="5">
    <source>
        <dbReference type="EMBL" id="MDR7335406.1"/>
    </source>
</evidence>
<dbReference type="PANTHER" id="PTHR32305:SF15">
    <property type="entry name" value="PROTEIN RHSA-RELATED"/>
    <property type="match status" value="1"/>
</dbReference>
<feature type="compositionally biased region" description="Gly residues" evidence="2">
    <location>
        <begin position="1342"/>
        <end position="1354"/>
    </location>
</feature>
<evidence type="ECO:0000313" key="6">
    <source>
        <dbReference type="Proteomes" id="UP001180825"/>
    </source>
</evidence>
<dbReference type="PANTHER" id="PTHR32305">
    <property type="match status" value="1"/>
</dbReference>
<dbReference type="Pfam" id="PF25023">
    <property type="entry name" value="TEN_YD-shell"/>
    <property type="match status" value="1"/>
</dbReference>
<dbReference type="RefSeq" id="WP_310332411.1">
    <property type="nucleotide sequence ID" value="NZ_JAVDXV010000010.1"/>
</dbReference>
<sequence>MRNKTLKRQGFATSRGARWRAGLLVPLASLGVLGGLAPASAQTPADPYNYSRSVAYTYDAADRVLTETVEPDNPALCVRTTYGYDAWGNKNSTTVANCAGTIPARQQFTSRNAGSNYAPATMPVATINGTAITLARGLFPITTTNALGHTENFEYDPRFGAVTKRTDANGKVSSVTLDDFGRKTRATAVDNTSTIYRYCYIAGRVSDLTSNTAGCDSGVPAEAPADAVSYVHSEPRNTADAKMGPYGRVYFDRLGREIRSVTESFDGTGQPTGLIASLIVKDTVYSAQGSKLMETQPYFLASGSSTATGTQDVGVTLTRYDALGRPTALFTADANGLSGSYSFSRDGGAGVSYANYGSRTITATRYNYAGLSTTLINDKGQQRLDERNAIGLLVRVTDEAGGQLAHQYDAFNNLLASKDALQNLTTLQYDLRGRKTQLNDPDSGIWKYEHDPLGQLVWQENPNQRAAATAITMAYDKLGRMTSRSEPEGTGTWTYDTALSTKHGCFKGLLCASSYTRAGTGDTRTNHNGYDSVYRVFNSLTTVTNGPSMAGYNTYDGATGRLTYKTYPTGVQVNYDYTARGFLKQLKLANAATVSPLPATAGGTPGASVNLAAGSSLWQAQIVNAWGRSEQSTLGNGVTGRAGYEAATGRTVAQSAGPGASKTVLDYNYAWDSLNNLVYRADNIGDPVAGAVTENFEYGDALARLTKYTVNAPGVPGGSRTVHLQYNALGMLLSKSDVGIYTYPTAGSARPHALATLTALDNSVTTYGYDDAGNLTSASDGKYRSITYTSFNLPDSQNGITGAPGGAHGGTAQHTWVYDENRARIKEVRTITGGTQAGTRTLWYLHPDNAGGLGFEHEVNSPVTPTADNPAQTSSRHFLSVGGQAIGVLITHGSLPTLTVNQLPPNLASATIKRLEYWHKDHLGSLAATTDHAGAVTQRYAYDPFGKRRQVNGSYDAFGAIVIDWGEATNAGTNRGYTGHEHLDDVGLIHMNGRVFDPRVGLFLQPDQNIQNPDDPQNRNRYSYCLNNPLTCTDPTGMEGTYTSPVVLPSVCIGNGCGAIYDAQATHYSNVANTYIEGAAGLAQYSNQYLSQLNTLQSQFNAWSAASSTSLHASIAASNNSILQNMQAGFSAGAADLQSQLAYATALSGILAAQKARDEEQLKINKAKAIIDSLEKTRAQYLSCGQDDNVCWSSSLGAMKSLQREMQDSGISMADSERVALNALISQVSVLLGDAHSASQSGAAALIGVGPIVAGKLRNAHLAGRNHPRTGVPFDRDGYPDFSGFAVITVQIKQTGSRAGDFRAANAKAGYTTTPKDYSWHHHQDGVTMQLVPSDIHAITGHHGGFNPGAGGGSVKTPRGRGPTP</sequence>
<dbReference type="NCBIfam" id="TIGR03696">
    <property type="entry name" value="Rhs_assc_core"/>
    <property type="match status" value="1"/>
</dbReference>
<dbReference type="InterPro" id="IPR006530">
    <property type="entry name" value="YD"/>
</dbReference>
<dbReference type="EMBL" id="JAVDXV010000010">
    <property type="protein sequence ID" value="MDR7335406.1"/>
    <property type="molecule type" value="Genomic_DNA"/>
</dbReference>
<accession>A0ABU2ADX4</accession>
<name>A0ABU2ADX4_9BURK</name>
<evidence type="ECO:0000256" key="1">
    <source>
        <dbReference type="ARBA" id="ARBA00022737"/>
    </source>
</evidence>
<evidence type="ECO:0000256" key="2">
    <source>
        <dbReference type="SAM" id="MobiDB-lite"/>
    </source>
</evidence>
<protein>
    <submittedName>
        <fullName evidence="5">RHS repeat-associated protein</fullName>
    </submittedName>
</protein>
<dbReference type="Proteomes" id="UP001180825">
    <property type="component" value="Unassembled WGS sequence"/>
</dbReference>
<feature type="region of interest" description="Disordered" evidence="2">
    <location>
        <begin position="1340"/>
        <end position="1365"/>
    </location>
</feature>
<dbReference type="NCBIfam" id="TIGR01643">
    <property type="entry name" value="YD_repeat_2x"/>
    <property type="match status" value="1"/>
</dbReference>
<feature type="signal peptide" evidence="3">
    <location>
        <begin position="1"/>
        <end position="41"/>
    </location>
</feature>
<dbReference type="Gene3D" id="2.180.10.10">
    <property type="entry name" value="RHS repeat-associated core"/>
    <property type="match status" value="2"/>
</dbReference>
<proteinExistence type="predicted"/>
<dbReference type="InterPro" id="IPR031325">
    <property type="entry name" value="RHS_repeat"/>
</dbReference>
<feature type="domain" description="Teneurin-like YD-shell" evidence="4">
    <location>
        <begin position="929"/>
        <end position="1029"/>
    </location>
</feature>
<evidence type="ECO:0000259" key="4">
    <source>
        <dbReference type="Pfam" id="PF25023"/>
    </source>
</evidence>
<gene>
    <name evidence="5" type="ORF">J2X21_004571</name>
</gene>
<keyword evidence="6" id="KW-1185">Reference proteome</keyword>
<feature type="chain" id="PRO_5047258211" evidence="3">
    <location>
        <begin position="42"/>
        <end position="1365"/>
    </location>
</feature>
<dbReference type="InterPro" id="IPR056823">
    <property type="entry name" value="TEN-like_YD-shell"/>
</dbReference>
<organism evidence="5 6">
    <name type="scientific">Roseateles asaccharophilus</name>
    <dbReference type="NCBI Taxonomy" id="582607"/>
    <lineage>
        <taxon>Bacteria</taxon>
        <taxon>Pseudomonadati</taxon>
        <taxon>Pseudomonadota</taxon>
        <taxon>Betaproteobacteria</taxon>
        <taxon>Burkholderiales</taxon>
        <taxon>Sphaerotilaceae</taxon>
        <taxon>Roseateles</taxon>
    </lineage>
</organism>
<keyword evidence="3" id="KW-0732">Signal</keyword>
<dbReference type="Pfam" id="PF14414">
    <property type="entry name" value="WHH"/>
    <property type="match status" value="1"/>
</dbReference>
<evidence type="ECO:0000256" key="3">
    <source>
        <dbReference type="SAM" id="SignalP"/>
    </source>
</evidence>
<reference evidence="5 6" key="1">
    <citation type="submission" date="2023-07" db="EMBL/GenBank/DDBJ databases">
        <title>Sorghum-associated microbial communities from plants grown in Nebraska, USA.</title>
        <authorList>
            <person name="Schachtman D."/>
        </authorList>
    </citation>
    <scope>NUCLEOTIDE SEQUENCE [LARGE SCALE GENOMIC DNA]</scope>
    <source>
        <strain evidence="5 6">BE316</strain>
    </source>
</reference>
<dbReference type="InterPro" id="IPR022385">
    <property type="entry name" value="Rhs_assc_core"/>
</dbReference>
<dbReference type="InterPro" id="IPR050708">
    <property type="entry name" value="T6SS_VgrG/RHS"/>
</dbReference>
<dbReference type="InterPro" id="IPR032869">
    <property type="entry name" value="WHH_dom_containing"/>
</dbReference>
<dbReference type="Pfam" id="PF05593">
    <property type="entry name" value="RHS_repeat"/>
    <property type="match status" value="1"/>
</dbReference>
<keyword evidence="1" id="KW-0677">Repeat</keyword>
<comment type="caution">
    <text evidence="5">The sequence shown here is derived from an EMBL/GenBank/DDBJ whole genome shotgun (WGS) entry which is preliminary data.</text>
</comment>